<evidence type="ECO:0000256" key="1">
    <source>
        <dbReference type="SAM" id="MobiDB-lite"/>
    </source>
</evidence>
<feature type="region of interest" description="Disordered" evidence="1">
    <location>
        <begin position="1"/>
        <end position="32"/>
    </location>
</feature>
<dbReference type="RefSeq" id="WP_344588284.1">
    <property type="nucleotide sequence ID" value="NZ_BAAARW010000006.1"/>
</dbReference>
<protein>
    <recommendedName>
        <fullName evidence="4">Tetratricopeptide repeat protein</fullName>
    </recommendedName>
</protein>
<accession>A0ABN3IR10</accession>
<comment type="caution">
    <text evidence="2">The sequence shown here is derived from an EMBL/GenBank/DDBJ whole genome shotgun (WGS) entry which is preliminary data.</text>
</comment>
<gene>
    <name evidence="2" type="ORF">GCM10010191_18970</name>
</gene>
<feature type="region of interest" description="Disordered" evidence="1">
    <location>
        <begin position="69"/>
        <end position="89"/>
    </location>
</feature>
<dbReference type="Proteomes" id="UP001501231">
    <property type="component" value="Unassembled WGS sequence"/>
</dbReference>
<dbReference type="EMBL" id="BAAARW010000006">
    <property type="protein sequence ID" value="GAA2410347.1"/>
    <property type="molecule type" value="Genomic_DNA"/>
</dbReference>
<evidence type="ECO:0000313" key="2">
    <source>
        <dbReference type="EMBL" id="GAA2410347.1"/>
    </source>
</evidence>
<evidence type="ECO:0008006" key="4">
    <source>
        <dbReference type="Google" id="ProtNLM"/>
    </source>
</evidence>
<sequence>MIIIDPAVAASHAPRGGESKAPPRSGGGDTETLRKSALWLAHTGRVEEAERLLREAVGTDDRLVRRSLTARESTSPAGLVMKSTWRPVR</sequence>
<keyword evidence="3" id="KW-1185">Reference proteome</keyword>
<name>A0ABN3IR10_9ACTN</name>
<evidence type="ECO:0000313" key="3">
    <source>
        <dbReference type="Proteomes" id="UP001501231"/>
    </source>
</evidence>
<proteinExistence type="predicted"/>
<reference evidence="2 3" key="1">
    <citation type="journal article" date="2019" name="Int. J. Syst. Evol. Microbiol.">
        <title>The Global Catalogue of Microorganisms (GCM) 10K type strain sequencing project: providing services to taxonomists for standard genome sequencing and annotation.</title>
        <authorList>
            <consortium name="The Broad Institute Genomics Platform"/>
            <consortium name="The Broad Institute Genome Sequencing Center for Infectious Disease"/>
            <person name="Wu L."/>
            <person name="Ma J."/>
        </authorList>
    </citation>
    <scope>NUCLEOTIDE SEQUENCE [LARGE SCALE GENOMIC DNA]</scope>
    <source>
        <strain evidence="2 3">JCM 3325</strain>
    </source>
</reference>
<organism evidence="2 3">
    <name type="scientific">Actinomadura vinacea</name>
    <dbReference type="NCBI Taxonomy" id="115336"/>
    <lineage>
        <taxon>Bacteria</taxon>
        <taxon>Bacillati</taxon>
        <taxon>Actinomycetota</taxon>
        <taxon>Actinomycetes</taxon>
        <taxon>Streptosporangiales</taxon>
        <taxon>Thermomonosporaceae</taxon>
        <taxon>Actinomadura</taxon>
    </lineage>
</organism>